<evidence type="ECO:0000313" key="2">
    <source>
        <dbReference type="EMBL" id="SFQ03123.1"/>
    </source>
</evidence>
<sequence length="42" mass="4803">MIIEIRGQKVLLDSDVAKVYEVETRDVNKAVKNNPDKFPNES</sequence>
<evidence type="ECO:0000259" key="1">
    <source>
        <dbReference type="Pfam" id="PF10543"/>
    </source>
</evidence>
<feature type="non-terminal residue" evidence="2">
    <location>
        <position position="42"/>
    </location>
</feature>
<dbReference type="Proteomes" id="UP000199227">
    <property type="component" value="Unassembled WGS sequence"/>
</dbReference>
<dbReference type="InterPro" id="IPR018873">
    <property type="entry name" value="KilA-N_DNA-bd_domain"/>
</dbReference>
<dbReference type="STRING" id="223786.SAMN05216234_1914"/>
<reference evidence="2 3" key="1">
    <citation type="submission" date="2016-10" db="EMBL/GenBank/DDBJ databases">
        <authorList>
            <person name="de Groot N.N."/>
        </authorList>
    </citation>
    <scope>NUCLEOTIDE SEQUENCE [LARGE SCALE GENOMIC DNA]</scope>
    <source>
        <strain evidence="2 3">EP1-55-1</strain>
    </source>
</reference>
<proteinExistence type="predicted"/>
<dbReference type="EMBL" id="FOXB01000091">
    <property type="protein sequence ID" value="SFQ03123.1"/>
    <property type="molecule type" value="Genomic_DNA"/>
</dbReference>
<dbReference type="Pfam" id="PF10543">
    <property type="entry name" value="ORF6N"/>
    <property type="match status" value="1"/>
</dbReference>
<dbReference type="AlphaFoldDB" id="A0A1I5V6H5"/>
<accession>A0A1I5V6H5</accession>
<keyword evidence="3" id="KW-1185">Reference proteome</keyword>
<organism evidence="2 3">
    <name type="scientific">Hydrogenimonas thermophila</name>
    <dbReference type="NCBI Taxonomy" id="223786"/>
    <lineage>
        <taxon>Bacteria</taxon>
        <taxon>Pseudomonadati</taxon>
        <taxon>Campylobacterota</taxon>
        <taxon>Epsilonproteobacteria</taxon>
        <taxon>Campylobacterales</taxon>
        <taxon>Hydrogenimonadaceae</taxon>
        <taxon>Hydrogenimonas</taxon>
    </lineage>
</organism>
<name>A0A1I5V6H5_9BACT</name>
<evidence type="ECO:0000313" key="3">
    <source>
        <dbReference type="Proteomes" id="UP000199227"/>
    </source>
</evidence>
<gene>
    <name evidence="2" type="ORF">SAMN05216234_1914</name>
</gene>
<dbReference type="RefSeq" id="WP_245757073.1">
    <property type="nucleotide sequence ID" value="NZ_FOXB01000091.1"/>
</dbReference>
<feature type="domain" description="KilA-N DNA-binding" evidence="1">
    <location>
        <begin position="2"/>
        <end position="41"/>
    </location>
</feature>
<protein>
    <submittedName>
        <fullName evidence="2">ORF6N domain-containing protein</fullName>
    </submittedName>
</protein>